<gene>
    <name evidence="2" type="ORF">EGM_16154</name>
</gene>
<organism>
    <name type="scientific">Macaca fascicularis</name>
    <name type="common">Crab-eating macaque</name>
    <name type="synonym">Cynomolgus monkey</name>
    <dbReference type="NCBI Taxonomy" id="9541"/>
    <lineage>
        <taxon>Eukaryota</taxon>
        <taxon>Metazoa</taxon>
        <taxon>Chordata</taxon>
        <taxon>Craniata</taxon>
        <taxon>Vertebrata</taxon>
        <taxon>Euteleostomi</taxon>
        <taxon>Mammalia</taxon>
        <taxon>Eutheria</taxon>
        <taxon>Euarchontoglires</taxon>
        <taxon>Primates</taxon>
        <taxon>Haplorrhini</taxon>
        <taxon>Catarrhini</taxon>
        <taxon>Cercopithecidae</taxon>
        <taxon>Cercopithecinae</taxon>
        <taxon>Macaca</taxon>
    </lineage>
</organism>
<dbReference type="InterPro" id="IPR024858">
    <property type="entry name" value="GOLGA"/>
</dbReference>
<feature type="compositionally biased region" description="Basic and acidic residues" evidence="1">
    <location>
        <begin position="37"/>
        <end position="61"/>
    </location>
</feature>
<reference evidence="2" key="1">
    <citation type="journal article" date="2011" name="Nat. Biotechnol.">
        <title>Genome sequencing and comparison of two nonhuman primate animal models, the cynomolgus and Chinese rhesus macaques.</title>
        <authorList>
            <person name="Yan G."/>
            <person name="Zhang G."/>
            <person name="Fang X."/>
            <person name="Zhang Y."/>
            <person name="Li C."/>
            <person name="Ling F."/>
            <person name="Cooper D.N."/>
            <person name="Li Q."/>
            <person name="Li Y."/>
            <person name="van Gool A.J."/>
            <person name="Du H."/>
            <person name="Chen J."/>
            <person name="Chen R."/>
            <person name="Zhang P."/>
            <person name="Huang Z."/>
            <person name="Thompson J.R."/>
            <person name="Meng Y."/>
            <person name="Bai Y."/>
            <person name="Wang J."/>
            <person name="Zhuo M."/>
            <person name="Wang T."/>
            <person name="Huang Y."/>
            <person name="Wei L."/>
            <person name="Li J."/>
            <person name="Wang Z."/>
            <person name="Hu H."/>
            <person name="Yang P."/>
            <person name="Le L."/>
            <person name="Stenson P.D."/>
            <person name="Li B."/>
            <person name="Liu X."/>
            <person name="Ball E.V."/>
            <person name="An N."/>
            <person name="Huang Q."/>
            <person name="Zhang Y."/>
            <person name="Fan W."/>
            <person name="Zhang X."/>
            <person name="Li Y."/>
            <person name="Wang W."/>
            <person name="Katze M.G."/>
            <person name="Su B."/>
            <person name="Nielsen R."/>
            <person name="Yang H."/>
            <person name="Wang J."/>
            <person name="Wang X."/>
            <person name="Wang J."/>
        </authorList>
    </citation>
    <scope>NUCLEOTIDE SEQUENCE [LARGE SCALE GENOMIC DNA]</scope>
    <source>
        <strain evidence="2">CE-4</strain>
    </source>
</reference>
<feature type="non-terminal residue" evidence="2">
    <location>
        <position position="125"/>
    </location>
</feature>
<dbReference type="PANTHER" id="PTHR10881">
    <property type="entry name" value="GOLGIN SUBFAMILY A MEMBER-RELATED"/>
    <property type="match status" value="1"/>
</dbReference>
<dbReference type="GO" id="GO:0000137">
    <property type="term" value="C:Golgi cis cisterna"/>
    <property type="evidence" value="ECO:0007669"/>
    <property type="project" value="TreeGrafter"/>
</dbReference>
<feature type="region of interest" description="Disordered" evidence="1">
    <location>
        <begin position="100"/>
        <end position="125"/>
    </location>
</feature>
<dbReference type="AlphaFoldDB" id="G7P956"/>
<proteinExistence type="predicted"/>
<accession>G7P956</accession>
<evidence type="ECO:0000313" key="2">
    <source>
        <dbReference type="EMBL" id="EHH63231.1"/>
    </source>
</evidence>
<dbReference type="GO" id="GO:0007030">
    <property type="term" value="P:Golgi organization"/>
    <property type="evidence" value="ECO:0007669"/>
    <property type="project" value="TreeGrafter"/>
</dbReference>
<name>G7P956_MACFA</name>
<feature type="region of interest" description="Disordered" evidence="1">
    <location>
        <begin position="37"/>
        <end position="64"/>
    </location>
</feature>
<dbReference type="GO" id="GO:0032580">
    <property type="term" value="C:Golgi cisterna membrane"/>
    <property type="evidence" value="ECO:0007669"/>
    <property type="project" value="TreeGrafter"/>
</dbReference>
<feature type="non-terminal residue" evidence="2">
    <location>
        <position position="1"/>
    </location>
</feature>
<dbReference type="Proteomes" id="UP000009130">
    <property type="component" value="Chromosome 7"/>
</dbReference>
<dbReference type="PANTHER" id="PTHR10881:SF44">
    <property type="entry name" value="GOLGIN SUBFAMILY A MEMBER 6A-RELATED"/>
    <property type="match status" value="1"/>
</dbReference>
<dbReference type="GO" id="GO:0005801">
    <property type="term" value="C:cis-Golgi network"/>
    <property type="evidence" value="ECO:0007669"/>
    <property type="project" value="TreeGrafter"/>
</dbReference>
<protein>
    <submittedName>
        <fullName evidence="2">Uncharacterized protein</fullName>
    </submittedName>
</protein>
<evidence type="ECO:0000256" key="1">
    <source>
        <dbReference type="SAM" id="MobiDB-lite"/>
    </source>
</evidence>
<sequence length="125" mass="14586">EAKHLRKEVESLEGKLQFQMENNQALSLLSKQQKERLQEQEERLREQQERLQKQEKFDKQLAEPQCDLEDLNNKNKSALQLEQQVKELQEKLSEVNEMVTSAPSKKGWEAGTSLWGGEVPGQRQL</sequence>
<dbReference type="EMBL" id="CM001282">
    <property type="protein sequence ID" value="EHH63231.1"/>
    <property type="molecule type" value="Genomic_DNA"/>
</dbReference>